<gene>
    <name evidence="1" type="ORF">ABVK25_005772</name>
</gene>
<accession>A0ABR4BD55</accession>
<evidence type="ECO:0000313" key="2">
    <source>
        <dbReference type="Proteomes" id="UP001590951"/>
    </source>
</evidence>
<reference evidence="1 2" key="1">
    <citation type="submission" date="2024-09" db="EMBL/GenBank/DDBJ databases">
        <title>Rethinking Asexuality: The Enigmatic Case of Functional Sexual Genes in Lepraria (Stereocaulaceae).</title>
        <authorList>
            <person name="Doellman M."/>
            <person name="Sun Y."/>
            <person name="Barcenas-Pena A."/>
            <person name="Lumbsch H.T."/>
            <person name="Grewe F."/>
        </authorList>
    </citation>
    <scope>NUCLEOTIDE SEQUENCE [LARGE SCALE GENOMIC DNA]</scope>
    <source>
        <strain evidence="1 2">Grewe 0041</strain>
    </source>
</reference>
<evidence type="ECO:0000313" key="1">
    <source>
        <dbReference type="EMBL" id="KAL2053843.1"/>
    </source>
</evidence>
<protein>
    <submittedName>
        <fullName evidence="1">Uncharacterized protein</fullName>
    </submittedName>
</protein>
<proteinExistence type="predicted"/>
<name>A0ABR4BD55_9LECA</name>
<sequence>MPADIDTDLAMELDQLTDDKFTSHATEDARERCLRTSDMERAVYLSGRPDPHVMDGSIDRIPGTLQHVDLEHPTISQGNTVSPLQLTWSSDISTVEVSRPQDDVVDGPSIRPLVPQGMDYETLIVTLQLLRLYVLKLSRQETPDSVAKRSFQGSNQAALLAILSSDWPRMEVEDLLNWAYKDLARAIGRG</sequence>
<comment type="caution">
    <text evidence="1">The sequence shown here is derived from an EMBL/GenBank/DDBJ whole genome shotgun (WGS) entry which is preliminary data.</text>
</comment>
<organism evidence="1 2">
    <name type="scientific">Lepraria finkii</name>
    <dbReference type="NCBI Taxonomy" id="1340010"/>
    <lineage>
        <taxon>Eukaryota</taxon>
        <taxon>Fungi</taxon>
        <taxon>Dikarya</taxon>
        <taxon>Ascomycota</taxon>
        <taxon>Pezizomycotina</taxon>
        <taxon>Lecanoromycetes</taxon>
        <taxon>OSLEUM clade</taxon>
        <taxon>Lecanoromycetidae</taxon>
        <taxon>Lecanorales</taxon>
        <taxon>Lecanorineae</taxon>
        <taxon>Stereocaulaceae</taxon>
        <taxon>Lepraria</taxon>
    </lineage>
</organism>
<dbReference type="Proteomes" id="UP001590951">
    <property type="component" value="Unassembled WGS sequence"/>
</dbReference>
<dbReference type="EMBL" id="JBHFEH010000018">
    <property type="protein sequence ID" value="KAL2053843.1"/>
    <property type="molecule type" value="Genomic_DNA"/>
</dbReference>
<keyword evidence="2" id="KW-1185">Reference proteome</keyword>